<dbReference type="Pfam" id="PF24446">
    <property type="entry name" value="DUF7565"/>
    <property type="match status" value="1"/>
</dbReference>
<sequence>MFIRCERCRFAKFPTEYALISHCKNDHGLKEFFVRYRFTVEGERKSLELKLKMRACIQRQRIGCEDNLGLGTSNGHNSLFHGTSEKFKYEDPDSFPSSVEPSGSSSDHNTGAGQPGSGSSAGSGGVVPPSTSPTGIATTPTSVIPQLPRHVTSNGGAATHSLLGYGSMDSNSQLHLTHGHHLHNYGSNFPSGSGPSSVLADLSPMDFASDAMSSGMDFA</sequence>
<dbReference type="AlphaFoldDB" id="A0A0N4X4S3"/>
<dbReference type="OrthoDB" id="5773536at2759"/>
<gene>
    <name evidence="2" type="ORF">HPLM_LOCUS19357</name>
</gene>
<dbReference type="WBParaSite" id="HPLM_0001936501-mRNA-1">
    <property type="protein sequence ID" value="HPLM_0001936501-mRNA-1"/>
    <property type="gene ID" value="HPLM_0001936501"/>
</dbReference>
<dbReference type="Proteomes" id="UP000268014">
    <property type="component" value="Unassembled WGS sequence"/>
</dbReference>
<name>A0A0N4X4S3_HAEPC</name>
<dbReference type="InterPro" id="IPR055987">
    <property type="entry name" value="DUF7565"/>
</dbReference>
<evidence type="ECO:0000313" key="2">
    <source>
        <dbReference type="EMBL" id="VDO76719.1"/>
    </source>
</evidence>
<evidence type="ECO:0000313" key="4">
    <source>
        <dbReference type="WBParaSite" id="HPLM_0001936501-mRNA-1"/>
    </source>
</evidence>
<protein>
    <submittedName>
        <fullName evidence="4">C2H2-type domain-containing protein</fullName>
    </submittedName>
</protein>
<proteinExistence type="predicted"/>
<organism evidence="4">
    <name type="scientific">Haemonchus placei</name>
    <name type="common">Barber's pole worm</name>
    <dbReference type="NCBI Taxonomy" id="6290"/>
    <lineage>
        <taxon>Eukaryota</taxon>
        <taxon>Metazoa</taxon>
        <taxon>Ecdysozoa</taxon>
        <taxon>Nematoda</taxon>
        <taxon>Chromadorea</taxon>
        <taxon>Rhabditida</taxon>
        <taxon>Rhabditina</taxon>
        <taxon>Rhabditomorpha</taxon>
        <taxon>Strongyloidea</taxon>
        <taxon>Trichostrongylidae</taxon>
        <taxon>Haemonchus</taxon>
    </lineage>
</organism>
<feature type="compositionally biased region" description="Gly residues" evidence="1">
    <location>
        <begin position="113"/>
        <end position="125"/>
    </location>
</feature>
<feature type="compositionally biased region" description="Low complexity" evidence="1">
    <location>
        <begin position="94"/>
        <end position="106"/>
    </location>
</feature>
<accession>A0A0N4X4S3</accession>
<reference evidence="4" key="1">
    <citation type="submission" date="2017-02" db="UniProtKB">
        <authorList>
            <consortium name="WormBaseParasite"/>
        </authorList>
    </citation>
    <scope>IDENTIFICATION</scope>
</reference>
<feature type="region of interest" description="Disordered" evidence="1">
    <location>
        <begin position="89"/>
        <end position="155"/>
    </location>
</feature>
<evidence type="ECO:0000256" key="1">
    <source>
        <dbReference type="SAM" id="MobiDB-lite"/>
    </source>
</evidence>
<dbReference type="EMBL" id="UZAF01021244">
    <property type="protein sequence ID" value="VDO76719.1"/>
    <property type="molecule type" value="Genomic_DNA"/>
</dbReference>
<feature type="compositionally biased region" description="Low complexity" evidence="1">
    <location>
        <begin position="126"/>
        <end position="135"/>
    </location>
</feature>
<reference evidence="2 3" key="2">
    <citation type="submission" date="2018-11" db="EMBL/GenBank/DDBJ databases">
        <authorList>
            <consortium name="Pathogen Informatics"/>
        </authorList>
    </citation>
    <scope>NUCLEOTIDE SEQUENCE [LARGE SCALE GENOMIC DNA]</scope>
    <source>
        <strain evidence="2 3">MHpl1</strain>
    </source>
</reference>
<evidence type="ECO:0000313" key="3">
    <source>
        <dbReference type="Proteomes" id="UP000268014"/>
    </source>
</evidence>
<keyword evidence="3" id="KW-1185">Reference proteome</keyword>